<dbReference type="EMBL" id="CP001841">
    <property type="protein sequence ID" value="AEF81738.1"/>
    <property type="molecule type" value="Genomic_DNA"/>
</dbReference>
<evidence type="ECO:0000313" key="2">
    <source>
        <dbReference type="Proteomes" id="UP000009222"/>
    </source>
</evidence>
<accession>F5Y923</accession>
<gene>
    <name evidence="1" type="ordered locus">TREAZ_3299</name>
</gene>
<dbReference type="KEGG" id="taz:TREAZ_3299"/>
<dbReference type="HOGENOM" id="CLU_3141854_0_0_12"/>
<dbReference type="InParanoid" id="F5Y923"/>
<keyword evidence="2" id="KW-1185">Reference proteome</keyword>
<reference evidence="1 2" key="2">
    <citation type="journal article" date="2011" name="ISME J.">
        <title>RNA-seq reveals cooperative metabolic interactions between two termite-gut spirochete species in co-culture.</title>
        <authorList>
            <person name="Rosenthal A.Z."/>
            <person name="Matson E.G."/>
            <person name="Eldar A."/>
            <person name="Leadbetter J.R."/>
        </authorList>
    </citation>
    <scope>NUCLEOTIDE SEQUENCE [LARGE SCALE GENOMIC DNA]</scope>
    <source>
        <strain evidence="2">ATCC BAA-888 / DSM 13862 / ZAS-9</strain>
    </source>
</reference>
<sequence>MLERRWYEGDCLIHGSSLLQKMNLSNEKGIAVLGAEWAKGYFLGLADAQ</sequence>
<dbReference type="AlphaFoldDB" id="F5Y923"/>
<organism evidence="1 2">
    <name type="scientific">Leadbettera azotonutricia (strain ATCC BAA-888 / DSM 13862 / ZAS-9)</name>
    <name type="common">Treponema azotonutricium</name>
    <dbReference type="NCBI Taxonomy" id="545695"/>
    <lineage>
        <taxon>Bacteria</taxon>
        <taxon>Pseudomonadati</taxon>
        <taxon>Spirochaetota</taxon>
        <taxon>Spirochaetia</taxon>
        <taxon>Spirochaetales</taxon>
        <taxon>Breznakiellaceae</taxon>
        <taxon>Leadbettera</taxon>
    </lineage>
</organism>
<dbReference type="STRING" id="545695.TREAZ_3299"/>
<evidence type="ECO:0000313" key="1">
    <source>
        <dbReference type="EMBL" id="AEF81738.1"/>
    </source>
</evidence>
<reference evidence="2" key="1">
    <citation type="submission" date="2009-12" db="EMBL/GenBank/DDBJ databases">
        <title>Complete sequence of Treponema azotonutricium strain ZAS-9.</title>
        <authorList>
            <person name="Tetu S.G."/>
            <person name="Matson E."/>
            <person name="Ren Q."/>
            <person name="Seshadri R."/>
            <person name="Elbourne L."/>
            <person name="Hassan K.A."/>
            <person name="Durkin A."/>
            <person name="Radune D."/>
            <person name="Mohamoud Y."/>
            <person name="Shay R."/>
            <person name="Jin S."/>
            <person name="Zhang X."/>
            <person name="Lucey K."/>
            <person name="Ballor N.R."/>
            <person name="Ottesen E."/>
            <person name="Rosenthal R."/>
            <person name="Allen A."/>
            <person name="Leadbetter J.R."/>
            <person name="Paulsen I.T."/>
        </authorList>
    </citation>
    <scope>NUCLEOTIDE SEQUENCE [LARGE SCALE GENOMIC DNA]</scope>
    <source>
        <strain evidence="2">ATCC BAA-888 / DSM 13862 / ZAS-9</strain>
    </source>
</reference>
<name>F5Y923_LEAAZ</name>
<protein>
    <submittedName>
        <fullName evidence="1">Uncharacterized protein</fullName>
    </submittedName>
</protein>
<dbReference type="Proteomes" id="UP000009222">
    <property type="component" value="Chromosome"/>
</dbReference>
<proteinExistence type="predicted"/>